<dbReference type="Pfam" id="PF00005">
    <property type="entry name" value="ABC_tran"/>
    <property type="match status" value="1"/>
</dbReference>
<evidence type="ECO:0000313" key="8">
    <source>
        <dbReference type="Proteomes" id="UP000664466"/>
    </source>
</evidence>
<dbReference type="InterPro" id="IPR003593">
    <property type="entry name" value="AAA+_ATPase"/>
</dbReference>
<protein>
    <submittedName>
        <fullName evidence="7">ABC transporter ATP-binding protein</fullName>
    </submittedName>
</protein>
<keyword evidence="4 7" id="KW-0067">ATP-binding</keyword>
<evidence type="ECO:0000313" key="7">
    <source>
        <dbReference type="EMBL" id="QTX12148.1"/>
    </source>
</evidence>
<accession>A0A8B0SQ54</accession>
<evidence type="ECO:0000256" key="2">
    <source>
        <dbReference type="ARBA" id="ARBA00022448"/>
    </source>
</evidence>
<dbReference type="PANTHER" id="PTHR42788:SF19">
    <property type="entry name" value="ALIPHATIC SULFONATES IMPORT ATP-BINDING PROTEIN SSUB 2"/>
    <property type="match status" value="1"/>
</dbReference>
<dbReference type="InterPro" id="IPR050166">
    <property type="entry name" value="ABC_transporter_ATP-bind"/>
</dbReference>
<evidence type="ECO:0000256" key="3">
    <source>
        <dbReference type="ARBA" id="ARBA00022741"/>
    </source>
</evidence>
<proteinExistence type="inferred from homology"/>
<dbReference type="AlphaFoldDB" id="A0A8B0SQ54"/>
<organism evidence="7">
    <name type="scientific">Thiothrix fructosivorans</name>
    <dbReference type="NCBI Taxonomy" id="111770"/>
    <lineage>
        <taxon>Bacteria</taxon>
        <taxon>Pseudomonadati</taxon>
        <taxon>Pseudomonadota</taxon>
        <taxon>Gammaproteobacteria</taxon>
        <taxon>Thiotrichales</taxon>
        <taxon>Thiotrichaceae</taxon>
        <taxon>Thiothrix</taxon>
    </lineage>
</organism>
<dbReference type="InterPro" id="IPR017871">
    <property type="entry name" value="ABC_transporter-like_CS"/>
</dbReference>
<dbReference type="InterPro" id="IPR003439">
    <property type="entry name" value="ABC_transporter-like_ATP-bd"/>
</dbReference>
<dbReference type="Proteomes" id="UP000664466">
    <property type="component" value="Unassembled WGS sequence"/>
</dbReference>
<dbReference type="PROSITE" id="PS50893">
    <property type="entry name" value="ABC_TRANSPORTER_2"/>
    <property type="match status" value="1"/>
</dbReference>
<dbReference type="PANTHER" id="PTHR42788">
    <property type="entry name" value="TAURINE IMPORT ATP-BINDING PROTEIN-RELATED"/>
    <property type="match status" value="1"/>
</dbReference>
<dbReference type="PROSITE" id="PS00211">
    <property type="entry name" value="ABC_TRANSPORTER_1"/>
    <property type="match status" value="1"/>
</dbReference>
<dbReference type="RefSeq" id="WP_207250059.1">
    <property type="nucleotide sequence ID" value="NZ_JAFMPM010000006.1"/>
</dbReference>
<dbReference type="SMART" id="SM00382">
    <property type="entry name" value="AAA"/>
    <property type="match status" value="1"/>
</dbReference>
<name>A0A8B0SQ54_9GAMM</name>
<evidence type="ECO:0000313" key="6">
    <source>
        <dbReference type="EMBL" id="MBO0612368.1"/>
    </source>
</evidence>
<comment type="similarity">
    <text evidence="1">Belongs to the ABC transporter superfamily.</text>
</comment>
<keyword evidence="8" id="KW-1185">Reference proteome</keyword>
<keyword evidence="2" id="KW-0813">Transport</keyword>
<dbReference type="EMBL" id="JAFMPM010000006">
    <property type="protein sequence ID" value="MBO0612368.1"/>
    <property type="molecule type" value="Genomic_DNA"/>
</dbReference>
<keyword evidence="3" id="KW-0547">Nucleotide-binding</keyword>
<dbReference type="GO" id="GO:0005524">
    <property type="term" value="F:ATP binding"/>
    <property type="evidence" value="ECO:0007669"/>
    <property type="project" value="UniProtKB-KW"/>
</dbReference>
<dbReference type="SUPFAM" id="SSF52540">
    <property type="entry name" value="P-loop containing nucleoside triphosphate hydrolases"/>
    <property type="match status" value="1"/>
</dbReference>
<gene>
    <name evidence="7" type="ORF">J1836_007430</name>
    <name evidence="6" type="ORF">J1836_05395</name>
</gene>
<evidence type="ECO:0000259" key="5">
    <source>
        <dbReference type="PROSITE" id="PS50893"/>
    </source>
</evidence>
<dbReference type="Gene3D" id="3.40.50.300">
    <property type="entry name" value="P-loop containing nucleotide triphosphate hydrolases"/>
    <property type="match status" value="1"/>
</dbReference>
<sequence length="256" mass="28332">MSFLSVDLHSKTYPNSVCAAQDLRFAAKQGEFIAIVGPSGTGKSTLLNLIAGLDTDFAGTISYPPQTTLSFMFQEPRLLPWLSVADNIRLVLDAPQHCHDSARLARMDTLLQQLGLQDFRDSFPNQLSGGMKRRAALVRAFVTQPQLLLMDEPFQSLDEPTAQDLRQVLLKLWAESQPTVLFVTHSLNEALLLADRVLFLSPRPAKVILDYRVPLPRPRPQATSGLQSLQAELLHEFPALLSGLLTPPTFSQPHSP</sequence>
<reference evidence="6 8" key="1">
    <citation type="submission" date="2021-03" db="EMBL/GenBank/DDBJ databases">
        <title>Draft genome and methylome analysis of Thiotrix fructosivoruns ATCC 49748.</title>
        <authorList>
            <person name="Fomenkov A."/>
            <person name="Grabovich M.Y."/>
            <person name="Roberts R.J."/>
        </authorList>
    </citation>
    <scope>NUCLEOTIDE SEQUENCE [LARGE SCALE GENOMIC DNA]</scope>
    <source>
        <strain evidence="6 8">ATCC 49748</strain>
    </source>
</reference>
<evidence type="ECO:0000256" key="1">
    <source>
        <dbReference type="ARBA" id="ARBA00005417"/>
    </source>
</evidence>
<dbReference type="EMBL" id="CP072748">
    <property type="protein sequence ID" value="QTX12148.1"/>
    <property type="molecule type" value="Genomic_DNA"/>
</dbReference>
<evidence type="ECO:0000256" key="4">
    <source>
        <dbReference type="ARBA" id="ARBA00022840"/>
    </source>
</evidence>
<dbReference type="InterPro" id="IPR027417">
    <property type="entry name" value="P-loop_NTPase"/>
</dbReference>
<reference evidence="7" key="2">
    <citation type="submission" date="2021-04" db="EMBL/GenBank/DDBJ databases">
        <title>Complete Genome and methylome analysis of Thiothrix fructosivorans ATCC 49748.</title>
        <authorList>
            <person name="Fomenkov A."/>
            <person name="Sun L."/>
            <person name="Vincze T."/>
            <person name="Grabovich M.Y."/>
            <person name="Roberts R.J."/>
        </authorList>
    </citation>
    <scope>NUCLEOTIDE SEQUENCE</scope>
    <source>
        <strain evidence="7">ATCC 49748</strain>
    </source>
</reference>
<feature type="domain" description="ABC transporter" evidence="5">
    <location>
        <begin position="3"/>
        <end position="227"/>
    </location>
</feature>
<dbReference type="GO" id="GO:0016887">
    <property type="term" value="F:ATP hydrolysis activity"/>
    <property type="evidence" value="ECO:0007669"/>
    <property type="project" value="InterPro"/>
</dbReference>